<proteinExistence type="predicted"/>
<accession>A0A7H8UY00</accession>
<feature type="compositionally biased region" description="Polar residues" evidence="1">
    <location>
        <begin position="13"/>
        <end position="30"/>
    </location>
</feature>
<protein>
    <submittedName>
        <fullName evidence="3">Uncharacterized protein</fullName>
    </submittedName>
</protein>
<keyword evidence="2" id="KW-0812">Transmembrane</keyword>
<evidence type="ECO:0000313" key="3">
    <source>
        <dbReference type="EMBL" id="QLB49266.1"/>
    </source>
</evidence>
<dbReference type="EMBL" id="CP040798">
    <property type="protein sequence ID" value="QLB49266.1"/>
    <property type="molecule type" value="Genomic_DNA"/>
</dbReference>
<feature type="compositionally biased region" description="Polar residues" evidence="1">
    <location>
        <begin position="37"/>
        <end position="47"/>
    </location>
</feature>
<sequence>MEKNKKEERRLTEQQSQHSFEPSKNAQSQEVFPHHFQPQQGHVSSPQGPTPPLAKKKSWKGILIGAALLSLGLGLIGGGIWGYGIGVADVIKGEYPVLHPLADAGASKRDQSDQYIDPDTTEFKWDIDSLSELRFNTIQTDTNGTSVEDILDKYGKALKEEISRDSLDLEWGTLQDSDDEEEDWPIYYTDQTASLHFEKKKDGFYLNSLHIYNIRFEGSKHNAEDEAMAADYFEKLKKGDAKTGKDGISYKEVFKEYGSPRSIYIRVDEDFSEDTSQTIMEAAYDAPNDGTYRLFFVQQEDGNYLLSATANK</sequence>
<keyword evidence="2" id="KW-1133">Transmembrane helix</keyword>
<keyword evidence="2" id="KW-0472">Membrane</keyword>
<evidence type="ECO:0000256" key="1">
    <source>
        <dbReference type="SAM" id="MobiDB-lite"/>
    </source>
</evidence>
<name>A0A7H8UY00_STRSA</name>
<reference evidence="3 4" key="1">
    <citation type="submission" date="2019-06" db="EMBL/GenBank/DDBJ databases">
        <title>The organization of the Streptococcus sanguinis genomes.</title>
        <authorList>
            <person name="Wang H.Y."/>
            <person name="Chen Y.Y.M."/>
            <person name="Wu C.H."/>
        </authorList>
    </citation>
    <scope>NUCLEOTIDE SEQUENCE [LARGE SCALE GENOMIC DNA]</scope>
    <source>
        <strain evidence="3 4">CGMH058</strain>
    </source>
</reference>
<dbReference type="RefSeq" id="WP_176798253.1">
    <property type="nucleotide sequence ID" value="NZ_CP040798.1"/>
</dbReference>
<feature type="region of interest" description="Disordered" evidence="1">
    <location>
        <begin position="1"/>
        <end position="55"/>
    </location>
</feature>
<evidence type="ECO:0000256" key="2">
    <source>
        <dbReference type="SAM" id="Phobius"/>
    </source>
</evidence>
<gene>
    <name evidence="3" type="ORF">FDP16_01075</name>
</gene>
<evidence type="ECO:0000313" key="4">
    <source>
        <dbReference type="Proteomes" id="UP000509535"/>
    </source>
</evidence>
<dbReference type="Proteomes" id="UP000509535">
    <property type="component" value="Chromosome"/>
</dbReference>
<feature type="transmembrane region" description="Helical" evidence="2">
    <location>
        <begin position="62"/>
        <end position="83"/>
    </location>
</feature>
<organism evidence="3 4">
    <name type="scientific">Streptococcus sanguinis</name>
    <dbReference type="NCBI Taxonomy" id="1305"/>
    <lineage>
        <taxon>Bacteria</taxon>
        <taxon>Bacillati</taxon>
        <taxon>Bacillota</taxon>
        <taxon>Bacilli</taxon>
        <taxon>Lactobacillales</taxon>
        <taxon>Streptococcaceae</taxon>
        <taxon>Streptococcus</taxon>
    </lineage>
</organism>
<feature type="compositionally biased region" description="Basic and acidic residues" evidence="1">
    <location>
        <begin position="1"/>
        <end position="12"/>
    </location>
</feature>
<dbReference type="AlphaFoldDB" id="A0A7H8UY00"/>